<dbReference type="InterPro" id="IPR010916">
    <property type="entry name" value="TonB_box_CS"/>
</dbReference>
<dbReference type="PROSITE" id="PS00430">
    <property type="entry name" value="TONB_DEPENDENT_REC_1"/>
    <property type="match status" value="1"/>
</dbReference>
<sequence length="157" mass="17380">MMKKLATGLAAVAATSALALALPAAANASTTDDYSESWGPVYSQHYLAKASGWIGVEWDDDEESNTVTVKGKLWDLDNRSYDEGGKCAYVKFQASDFDENWSTVYSKKYCGYPAFKRFSFDTDDASSIRVKVCQIGLHSSSPRNCGSWEYLYTNESE</sequence>
<keyword evidence="3" id="KW-1185">Reference proteome</keyword>
<keyword evidence="1" id="KW-0732">Signal</keyword>
<protein>
    <recommendedName>
        <fullName evidence="4">F5/8 type C domain-containing protein</fullName>
    </recommendedName>
</protein>
<evidence type="ECO:0000256" key="1">
    <source>
        <dbReference type="SAM" id="SignalP"/>
    </source>
</evidence>
<feature type="chain" id="PRO_5046675989" description="F5/8 type C domain-containing protein" evidence="1">
    <location>
        <begin position="29"/>
        <end position="157"/>
    </location>
</feature>
<dbReference type="EMBL" id="JBHUCM010000016">
    <property type="protein sequence ID" value="MFD1539090.1"/>
    <property type="molecule type" value="Genomic_DNA"/>
</dbReference>
<evidence type="ECO:0000313" key="3">
    <source>
        <dbReference type="Proteomes" id="UP001597097"/>
    </source>
</evidence>
<proteinExistence type="predicted"/>
<evidence type="ECO:0008006" key="4">
    <source>
        <dbReference type="Google" id="ProtNLM"/>
    </source>
</evidence>
<comment type="caution">
    <text evidence="2">The sequence shown here is derived from an EMBL/GenBank/DDBJ whole genome shotgun (WGS) entry which is preliminary data.</text>
</comment>
<name>A0ABW4G8L1_9ACTN</name>
<organism evidence="2 3">
    <name type="scientific">Nonomuraea guangzhouensis</name>
    <dbReference type="NCBI Taxonomy" id="1291555"/>
    <lineage>
        <taxon>Bacteria</taxon>
        <taxon>Bacillati</taxon>
        <taxon>Actinomycetota</taxon>
        <taxon>Actinomycetes</taxon>
        <taxon>Streptosporangiales</taxon>
        <taxon>Streptosporangiaceae</taxon>
        <taxon>Nonomuraea</taxon>
    </lineage>
</organism>
<evidence type="ECO:0000313" key="2">
    <source>
        <dbReference type="EMBL" id="MFD1539090.1"/>
    </source>
</evidence>
<accession>A0ABW4G8L1</accession>
<gene>
    <name evidence="2" type="ORF">ACFSJ0_18690</name>
</gene>
<dbReference type="RefSeq" id="WP_219532982.1">
    <property type="nucleotide sequence ID" value="NZ_JAHKRM010000016.1"/>
</dbReference>
<dbReference type="Proteomes" id="UP001597097">
    <property type="component" value="Unassembled WGS sequence"/>
</dbReference>
<reference evidence="3" key="1">
    <citation type="journal article" date="2019" name="Int. J. Syst. Evol. Microbiol.">
        <title>The Global Catalogue of Microorganisms (GCM) 10K type strain sequencing project: providing services to taxonomists for standard genome sequencing and annotation.</title>
        <authorList>
            <consortium name="The Broad Institute Genomics Platform"/>
            <consortium name="The Broad Institute Genome Sequencing Center for Infectious Disease"/>
            <person name="Wu L."/>
            <person name="Ma J."/>
        </authorList>
    </citation>
    <scope>NUCLEOTIDE SEQUENCE [LARGE SCALE GENOMIC DNA]</scope>
    <source>
        <strain evidence="3">CGMCC 1.15399</strain>
    </source>
</reference>
<feature type="signal peptide" evidence="1">
    <location>
        <begin position="1"/>
        <end position="28"/>
    </location>
</feature>